<reference evidence="1 2" key="1">
    <citation type="submission" date="2023-08" db="EMBL/GenBank/DDBJ databases">
        <title>Black Yeasts Isolated from many extreme environments.</title>
        <authorList>
            <person name="Coleine C."/>
            <person name="Stajich J.E."/>
            <person name="Selbmann L."/>
        </authorList>
    </citation>
    <scope>NUCLEOTIDE SEQUENCE [LARGE SCALE GENOMIC DNA]</scope>
    <source>
        <strain evidence="1 2">CCFEE 5885</strain>
    </source>
</reference>
<evidence type="ECO:0000313" key="2">
    <source>
        <dbReference type="Proteomes" id="UP001345013"/>
    </source>
</evidence>
<comment type="caution">
    <text evidence="1">The sequence shown here is derived from an EMBL/GenBank/DDBJ whole genome shotgun (WGS) entry which is preliminary data.</text>
</comment>
<keyword evidence="2" id="KW-1185">Reference proteome</keyword>
<accession>A0ABR0JXX1</accession>
<proteinExistence type="predicted"/>
<dbReference type="Proteomes" id="UP001345013">
    <property type="component" value="Unassembled WGS sequence"/>
</dbReference>
<name>A0ABR0JXX1_9EURO</name>
<gene>
    <name evidence="1" type="ORF">LTR24_009271</name>
</gene>
<organism evidence="1 2">
    <name type="scientific">Lithohypha guttulata</name>
    <dbReference type="NCBI Taxonomy" id="1690604"/>
    <lineage>
        <taxon>Eukaryota</taxon>
        <taxon>Fungi</taxon>
        <taxon>Dikarya</taxon>
        <taxon>Ascomycota</taxon>
        <taxon>Pezizomycotina</taxon>
        <taxon>Eurotiomycetes</taxon>
        <taxon>Chaetothyriomycetidae</taxon>
        <taxon>Chaetothyriales</taxon>
        <taxon>Trichomeriaceae</taxon>
        <taxon>Lithohypha</taxon>
    </lineage>
</organism>
<evidence type="ECO:0000313" key="1">
    <source>
        <dbReference type="EMBL" id="KAK5079457.1"/>
    </source>
</evidence>
<protein>
    <submittedName>
        <fullName evidence="1">Uncharacterized protein</fullName>
    </submittedName>
</protein>
<dbReference type="EMBL" id="JAVRRG010000195">
    <property type="protein sequence ID" value="KAK5079457.1"/>
    <property type="molecule type" value="Genomic_DNA"/>
</dbReference>
<sequence length="330" mass="37820">MSKRQDVVELLERHHNDGDQLEKFKTQYKGLIDQKSLKLKLNQYHLVFDDEDLDDEKPLSLTTPQLQYLVGKDWKAKKDKFLKNKDTKPRILGRNCRLQLNHLPPELCLNGLDILAQDKGIKIQNITAKTVKVSPVVVLAITLSLQACEKRRGLFLWQRKLRRGPTASAAKWASIPDLLLVDYRWGENESVTFLKATYERMREFLNADTRIEDCEPVLPFAVDFPGTAQKRGPLTTEPIDGEGHCLAAISIPNAGYIGWINEMKQQSTPSADIRFDKVESMYDRAMSMFHNHITGSIMLYEWVQDRLQDAIVKEDPAILEEWKGTLNMVG</sequence>